<feature type="binding site" evidence="11">
    <location>
        <position position="250"/>
    </location>
    <ligand>
        <name>Ca(2+)</name>
        <dbReference type="ChEBI" id="CHEBI:29108"/>
        <label>1</label>
    </ligand>
</feature>
<reference evidence="13" key="1">
    <citation type="submission" date="2023-05" db="EMBL/GenBank/DDBJ databases">
        <title>Nepenthes gracilis genome sequencing.</title>
        <authorList>
            <person name="Fukushima K."/>
        </authorList>
    </citation>
    <scope>NUCLEOTIDE SEQUENCE</scope>
    <source>
        <strain evidence="13">SING2019-196</strain>
    </source>
</reference>
<protein>
    <recommendedName>
        <fullName evidence="12">Peptidase metallopeptidase domain-containing protein</fullName>
    </recommendedName>
</protein>
<dbReference type="PRINTS" id="PR00138">
    <property type="entry name" value="MATRIXIN"/>
</dbReference>
<dbReference type="Proteomes" id="UP001279734">
    <property type="component" value="Unassembled WGS sequence"/>
</dbReference>
<gene>
    <name evidence="13" type="ORF">Nepgr_031686</name>
</gene>
<comment type="caution">
    <text evidence="13">The sequence shown here is derived from an EMBL/GenBank/DDBJ whole genome shotgun (WGS) entry which is preliminary data.</text>
</comment>
<dbReference type="InterPro" id="IPR002477">
    <property type="entry name" value="Peptidoglycan-bd-like"/>
</dbReference>
<dbReference type="SUPFAM" id="SSF55486">
    <property type="entry name" value="Metalloproteases ('zincins'), catalytic domain"/>
    <property type="match status" value="1"/>
</dbReference>
<dbReference type="PANTHER" id="PTHR10201:SF321">
    <property type="entry name" value="METALLOENDOPROTEINASE 4-MMP"/>
    <property type="match status" value="1"/>
</dbReference>
<keyword evidence="3 11" id="KW-0479">Metal-binding</keyword>
<dbReference type="Gene3D" id="3.40.390.10">
    <property type="entry name" value="Collagenase (Catalytic Domain)"/>
    <property type="match status" value="1"/>
</dbReference>
<feature type="binding site" evidence="11">
    <location>
        <position position="235"/>
    </location>
    <ligand>
        <name>Zn(2+)</name>
        <dbReference type="ChEBI" id="CHEBI:29105"/>
        <label>1</label>
    </ligand>
</feature>
<dbReference type="GO" id="GO:0006508">
    <property type="term" value="P:proteolysis"/>
    <property type="evidence" value="ECO:0007669"/>
    <property type="project" value="UniProtKB-KW"/>
</dbReference>
<evidence type="ECO:0000256" key="7">
    <source>
        <dbReference type="ARBA" id="ARBA00023049"/>
    </source>
</evidence>
<feature type="domain" description="Peptidase metallopeptidase" evidence="12">
    <location>
        <begin position="151"/>
        <end position="318"/>
    </location>
</feature>
<feature type="binding site" evidence="11">
    <location>
        <position position="273"/>
    </location>
    <ligand>
        <name>Zn(2+)</name>
        <dbReference type="ChEBI" id="CHEBI:29105"/>
        <label>2</label>
        <note>catalytic</note>
    </ligand>
</feature>
<dbReference type="SUPFAM" id="SSF47090">
    <property type="entry name" value="PGBD-like"/>
    <property type="match status" value="1"/>
</dbReference>
<dbReference type="SMART" id="SM00235">
    <property type="entry name" value="ZnMc"/>
    <property type="match status" value="1"/>
</dbReference>
<dbReference type="InterPro" id="IPR001818">
    <property type="entry name" value="Pept_M10_metallopeptidase"/>
</dbReference>
<name>A0AAD3TIY5_NEPGR</name>
<feature type="binding site" evidence="11">
    <location>
        <position position="247"/>
    </location>
    <ligand>
        <name>Ca(2+)</name>
        <dbReference type="ChEBI" id="CHEBI:29108"/>
        <label>3</label>
    </ligand>
</feature>
<dbReference type="InterPro" id="IPR006026">
    <property type="entry name" value="Peptidase_Metallo"/>
</dbReference>
<evidence type="ECO:0000256" key="11">
    <source>
        <dbReference type="PIRSR" id="PIRSR621190-2"/>
    </source>
</evidence>
<proteinExistence type="inferred from homology"/>
<feature type="binding site" evidence="11">
    <location>
        <position position="277"/>
    </location>
    <ligand>
        <name>Zn(2+)</name>
        <dbReference type="ChEBI" id="CHEBI:29105"/>
        <label>2</label>
        <note>catalytic</note>
    </ligand>
</feature>
<feature type="binding site" description="in inhibited form" evidence="11">
    <location>
        <position position="127"/>
    </location>
    <ligand>
        <name>Zn(2+)</name>
        <dbReference type="ChEBI" id="CHEBI:29105"/>
        <label>2</label>
        <note>catalytic</note>
    </ligand>
</feature>
<feature type="binding site" evidence="11">
    <location>
        <position position="228"/>
    </location>
    <ligand>
        <name>Ca(2+)</name>
        <dbReference type="ChEBI" id="CHEBI:29108"/>
        <label>3</label>
    </ligand>
</feature>
<feature type="binding site" evidence="11">
    <location>
        <position position="250"/>
    </location>
    <ligand>
        <name>Ca(2+)</name>
        <dbReference type="ChEBI" id="CHEBI:29108"/>
        <label>3</label>
    </ligand>
</feature>
<feature type="binding site" evidence="11">
    <location>
        <position position="291"/>
    </location>
    <ligand>
        <name>Zn(2+)</name>
        <dbReference type="ChEBI" id="CHEBI:29105"/>
        <label>2</label>
        <note>catalytic</note>
    </ligand>
</feature>
<evidence type="ECO:0000313" key="14">
    <source>
        <dbReference type="Proteomes" id="UP001279734"/>
    </source>
</evidence>
<feature type="binding site" evidence="11">
    <location>
        <position position="245"/>
    </location>
    <ligand>
        <name>Zn(2+)</name>
        <dbReference type="ChEBI" id="CHEBI:29105"/>
        <label>1</label>
    </ligand>
</feature>
<evidence type="ECO:0000313" key="13">
    <source>
        <dbReference type="EMBL" id="GMH29843.1"/>
    </source>
</evidence>
<dbReference type="InterPro" id="IPR024079">
    <property type="entry name" value="MetalloPept_cat_dom_sf"/>
</dbReference>
<feature type="binding site" evidence="11">
    <location>
        <position position="220"/>
    </location>
    <ligand>
        <name>Zn(2+)</name>
        <dbReference type="ChEBI" id="CHEBI:29105"/>
        <label>1</label>
    </ligand>
</feature>
<dbReference type="GO" id="GO:0030198">
    <property type="term" value="P:extracellular matrix organization"/>
    <property type="evidence" value="ECO:0007669"/>
    <property type="project" value="TreeGrafter"/>
</dbReference>
<dbReference type="InterPro" id="IPR033739">
    <property type="entry name" value="M10A_MMP"/>
</dbReference>
<sequence>MRLPFFSYRYSPVICVISLLLVRFPAFSGRKIAAPITISAADGSNDTWRNFAKFLDIGKGNRVSGMSELKKYFHRFGYLSPPETVNFDDTFDELFESAVTKYQKNLGLPLTGKLDSDTLNLIMSPRCGVSDTAAAADGKFRAAKRFAYFYGLPRWVKTPPITLTYAFSDDHVVDYLSSDEIKTVVRRAFSRWAAVIPVNFTETVDYAVADVRIGFFRGDHGDGEPFDGVLGVLGHAFSPEDGRLHLDAAETWAVDFRSQRSKVAIDLESVATHEIGHILGLAHSSVKQAIMYPTLSPRTRKVDLRIDDVEGVQALYGSNPNFKFSSLLESDTSSNQAVQIKTRLCWPSIFTVMILLIVRM</sequence>
<feature type="active site" evidence="10">
    <location>
        <position position="274"/>
    </location>
</feature>
<evidence type="ECO:0000256" key="8">
    <source>
        <dbReference type="ARBA" id="ARBA00023145"/>
    </source>
</evidence>
<dbReference type="FunFam" id="3.40.390.10:FF:000018">
    <property type="entry name" value="Metalloendoproteinase 1"/>
    <property type="match status" value="1"/>
</dbReference>
<dbReference type="GO" id="GO:0008270">
    <property type="term" value="F:zinc ion binding"/>
    <property type="evidence" value="ECO:0007669"/>
    <property type="project" value="InterPro"/>
</dbReference>
<evidence type="ECO:0000259" key="12">
    <source>
        <dbReference type="SMART" id="SM00235"/>
    </source>
</evidence>
<dbReference type="PANTHER" id="PTHR10201">
    <property type="entry name" value="MATRIX METALLOPROTEINASE"/>
    <property type="match status" value="1"/>
</dbReference>
<evidence type="ECO:0000256" key="5">
    <source>
        <dbReference type="ARBA" id="ARBA00022801"/>
    </source>
</evidence>
<feature type="binding site" evidence="11">
    <location>
        <position position="210"/>
    </location>
    <ligand>
        <name>Ca(2+)</name>
        <dbReference type="ChEBI" id="CHEBI:29108"/>
        <label>2</label>
    </ligand>
</feature>
<evidence type="ECO:0000256" key="3">
    <source>
        <dbReference type="ARBA" id="ARBA00022723"/>
    </source>
</evidence>
<dbReference type="CDD" id="cd04278">
    <property type="entry name" value="ZnMc_MMP"/>
    <property type="match status" value="1"/>
</dbReference>
<keyword evidence="2" id="KW-0645">Protease</keyword>
<dbReference type="Pfam" id="PF01471">
    <property type="entry name" value="PG_binding_1"/>
    <property type="match status" value="1"/>
</dbReference>
<dbReference type="InterPro" id="IPR021190">
    <property type="entry name" value="Pept_M10A"/>
</dbReference>
<evidence type="ECO:0000256" key="1">
    <source>
        <dbReference type="ARBA" id="ARBA00009614"/>
    </source>
</evidence>
<evidence type="ECO:0000256" key="9">
    <source>
        <dbReference type="ARBA" id="ARBA00023180"/>
    </source>
</evidence>
<keyword evidence="7" id="KW-0482">Metalloprotease</keyword>
<keyword evidence="6 11" id="KW-0862">Zinc</keyword>
<feature type="binding site" evidence="11">
    <location>
        <position position="283"/>
    </location>
    <ligand>
        <name>Zn(2+)</name>
        <dbReference type="ChEBI" id="CHEBI:29105"/>
        <label>2</label>
        <note>catalytic</note>
    </ligand>
</feature>
<dbReference type="InterPro" id="IPR036365">
    <property type="entry name" value="PGBD-like_sf"/>
</dbReference>
<feature type="binding site" evidence="11">
    <location>
        <position position="222"/>
    </location>
    <ligand>
        <name>Zn(2+)</name>
        <dbReference type="ChEBI" id="CHEBI:29105"/>
        <label>1</label>
    </ligand>
</feature>
<dbReference type="GO" id="GO:0030574">
    <property type="term" value="P:collagen catabolic process"/>
    <property type="evidence" value="ECO:0007669"/>
    <property type="project" value="TreeGrafter"/>
</dbReference>
<keyword evidence="5" id="KW-0378">Hydrolase</keyword>
<comment type="cofactor">
    <cofactor evidence="11">
        <name>Zn(2+)</name>
        <dbReference type="ChEBI" id="CHEBI:29105"/>
    </cofactor>
    <text evidence="11">Binds 2 Zn(2+) ions per subunit.</text>
</comment>
<evidence type="ECO:0000256" key="4">
    <source>
        <dbReference type="ARBA" id="ARBA00022729"/>
    </source>
</evidence>
<accession>A0AAD3TIY5</accession>
<dbReference type="GO" id="GO:0031012">
    <property type="term" value="C:extracellular matrix"/>
    <property type="evidence" value="ECO:0007669"/>
    <property type="project" value="InterPro"/>
</dbReference>
<keyword evidence="4" id="KW-0732">Signal</keyword>
<dbReference type="EMBL" id="BSYO01000037">
    <property type="protein sequence ID" value="GMH29843.1"/>
    <property type="molecule type" value="Genomic_DNA"/>
</dbReference>
<keyword evidence="11" id="KW-0106">Calcium</keyword>
<dbReference type="GO" id="GO:0004222">
    <property type="term" value="F:metalloendopeptidase activity"/>
    <property type="evidence" value="ECO:0007669"/>
    <property type="project" value="InterPro"/>
</dbReference>
<comment type="cofactor">
    <cofactor evidence="11">
        <name>Ca(2+)</name>
        <dbReference type="ChEBI" id="CHEBI:29108"/>
    </cofactor>
    <text evidence="11">Can bind about 5 Ca(2+) ions per subunit.</text>
</comment>
<evidence type="ECO:0000256" key="6">
    <source>
        <dbReference type="ARBA" id="ARBA00022833"/>
    </source>
</evidence>
<evidence type="ECO:0000256" key="10">
    <source>
        <dbReference type="PIRSR" id="PIRSR621190-1"/>
    </source>
</evidence>
<organism evidence="13 14">
    <name type="scientific">Nepenthes gracilis</name>
    <name type="common">Slender pitcher plant</name>
    <dbReference type="NCBI Taxonomy" id="150966"/>
    <lineage>
        <taxon>Eukaryota</taxon>
        <taxon>Viridiplantae</taxon>
        <taxon>Streptophyta</taxon>
        <taxon>Embryophyta</taxon>
        <taxon>Tracheophyta</taxon>
        <taxon>Spermatophyta</taxon>
        <taxon>Magnoliopsida</taxon>
        <taxon>eudicotyledons</taxon>
        <taxon>Gunneridae</taxon>
        <taxon>Pentapetalae</taxon>
        <taxon>Caryophyllales</taxon>
        <taxon>Nepenthaceae</taxon>
        <taxon>Nepenthes</taxon>
    </lineage>
</organism>
<dbReference type="Pfam" id="PF00413">
    <property type="entry name" value="Peptidase_M10"/>
    <property type="match status" value="1"/>
</dbReference>
<comment type="similarity">
    <text evidence="1">Belongs to the peptidase M10A family. Matrix metalloproteinases (MMPs) subfamily.</text>
</comment>
<dbReference type="AlphaFoldDB" id="A0AAD3TIY5"/>
<evidence type="ECO:0000256" key="2">
    <source>
        <dbReference type="ARBA" id="ARBA00022670"/>
    </source>
</evidence>
<feature type="binding site" evidence="11">
    <location>
        <position position="227"/>
    </location>
    <ligand>
        <name>Ca(2+)</name>
        <dbReference type="ChEBI" id="CHEBI:29108"/>
        <label>3</label>
    </ligand>
</feature>
<keyword evidence="8" id="KW-0865">Zymogen</keyword>
<keyword evidence="14" id="KW-1185">Reference proteome</keyword>
<keyword evidence="9" id="KW-0325">Glycoprotein</keyword>